<dbReference type="AlphaFoldDB" id="H0QX30"/>
<dbReference type="EMBL" id="BAEH01000028">
    <property type="protein sequence ID" value="GAB17381.1"/>
    <property type="molecule type" value="Genomic_DNA"/>
</dbReference>
<proteinExistence type="predicted"/>
<dbReference type="Proteomes" id="UP000035034">
    <property type="component" value="Unassembled WGS sequence"/>
</dbReference>
<sequence>MGWERPWRIRAEIVPETPHAVVIRGMAEAPAQAGAAIRAAVGAAIRAAAGEAAAIAVAAEEEVTAEAAAD</sequence>
<organism evidence="1 2">
    <name type="scientific">Gordonia effusa NBRC 100432</name>
    <dbReference type="NCBI Taxonomy" id="1077974"/>
    <lineage>
        <taxon>Bacteria</taxon>
        <taxon>Bacillati</taxon>
        <taxon>Actinomycetota</taxon>
        <taxon>Actinomycetes</taxon>
        <taxon>Mycobacteriales</taxon>
        <taxon>Gordoniaceae</taxon>
        <taxon>Gordonia</taxon>
    </lineage>
</organism>
<evidence type="ECO:0000313" key="2">
    <source>
        <dbReference type="Proteomes" id="UP000035034"/>
    </source>
</evidence>
<dbReference type="STRING" id="1077974.GOEFS_028_00450"/>
<evidence type="ECO:0000313" key="1">
    <source>
        <dbReference type="EMBL" id="GAB17381.1"/>
    </source>
</evidence>
<accession>H0QX30</accession>
<protein>
    <submittedName>
        <fullName evidence="1">Uncharacterized protein</fullName>
    </submittedName>
</protein>
<reference evidence="1 2" key="1">
    <citation type="submission" date="2011-12" db="EMBL/GenBank/DDBJ databases">
        <title>Whole genome shotgun sequence of Gordonia effusa NBRC 100432.</title>
        <authorList>
            <person name="Yoshida I."/>
            <person name="Takarada H."/>
            <person name="Hosoyama A."/>
            <person name="Tsuchikane K."/>
            <person name="Katsumata H."/>
            <person name="Yamazaki S."/>
            <person name="Fujita N."/>
        </authorList>
    </citation>
    <scope>NUCLEOTIDE SEQUENCE [LARGE SCALE GENOMIC DNA]</scope>
    <source>
        <strain evidence="1 2">NBRC 100432</strain>
    </source>
</reference>
<keyword evidence="2" id="KW-1185">Reference proteome</keyword>
<comment type="caution">
    <text evidence="1">The sequence shown here is derived from an EMBL/GenBank/DDBJ whole genome shotgun (WGS) entry which is preliminary data.</text>
</comment>
<name>H0QX30_9ACTN</name>
<gene>
    <name evidence="1" type="ORF">GOEFS_028_00450</name>
</gene>